<dbReference type="Proteomes" id="UP000614200">
    <property type="component" value="Unassembled WGS sequence"/>
</dbReference>
<evidence type="ECO:0000313" key="1">
    <source>
        <dbReference type="EMBL" id="MBF4694310.1"/>
    </source>
</evidence>
<name>A0ABR9ZV44_9FIRM</name>
<dbReference type="EMBL" id="JADKNH010000008">
    <property type="protein sequence ID" value="MBF4694310.1"/>
    <property type="molecule type" value="Genomic_DNA"/>
</dbReference>
<protein>
    <submittedName>
        <fullName evidence="1">DUF3788 family protein</fullName>
    </submittedName>
</protein>
<proteinExistence type="predicted"/>
<dbReference type="InterPro" id="IPR024265">
    <property type="entry name" value="DUF3788"/>
</dbReference>
<evidence type="ECO:0000313" key="2">
    <source>
        <dbReference type="Proteomes" id="UP000614200"/>
    </source>
</evidence>
<keyword evidence="2" id="KW-1185">Reference proteome</keyword>
<organism evidence="1 2">
    <name type="scientific">Fusibacter ferrireducens</name>
    <dbReference type="NCBI Taxonomy" id="2785058"/>
    <lineage>
        <taxon>Bacteria</taxon>
        <taxon>Bacillati</taxon>
        <taxon>Bacillota</taxon>
        <taxon>Clostridia</taxon>
        <taxon>Eubacteriales</taxon>
        <taxon>Eubacteriales Family XII. Incertae Sedis</taxon>
        <taxon>Fusibacter</taxon>
    </lineage>
</organism>
<reference evidence="1 2" key="1">
    <citation type="submission" date="2020-11" db="EMBL/GenBank/DDBJ databases">
        <title>Fusibacter basophilias sp. nov.</title>
        <authorList>
            <person name="Qiu D."/>
        </authorList>
    </citation>
    <scope>NUCLEOTIDE SEQUENCE [LARGE SCALE GENOMIC DNA]</scope>
    <source>
        <strain evidence="1 2">Q10-2</strain>
    </source>
</reference>
<comment type="caution">
    <text evidence="1">The sequence shown here is derived from an EMBL/GenBank/DDBJ whole genome shotgun (WGS) entry which is preliminary data.</text>
</comment>
<accession>A0ABR9ZV44</accession>
<gene>
    <name evidence="1" type="ORF">ISU02_14405</name>
</gene>
<sequence length="141" mass="16708">MKAEGKILLNDPDVYPDEDILKCELGEMYKHYLSLIELFDTYGLTYTWRYYNDGKSWLCKVEHKKRTIVWVSIWTDLIKAGFYFSAKHIHKVGALDIAARIKEQIPTEDNVKRLNECMFEIKDKELLPDFEKVLNLKIKCK</sequence>
<dbReference type="RefSeq" id="WP_194702544.1">
    <property type="nucleotide sequence ID" value="NZ_JADKNH010000008.1"/>
</dbReference>
<dbReference type="Pfam" id="PF12663">
    <property type="entry name" value="DUF3788"/>
    <property type="match status" value="1"/>
</dbReference>